<dbReference type="RefSeq" id="WP_202244097.1">
    <property type="nucleotide sequence ID" value="NZ_JAESIY010000004.1"/>
</dbReference>
<name>A0A937F8N6_9BACT</name>
<evidence type="ECO:0000313" key="1">
    <source>
        <dbReference type="EMBL" id="MBL3656310.1"/>
    </source>
</evidence>
<keyword evidence="2" id="KW-1185">Reference proteome</keyword>
<sequence length="142" mass="16342">MILLEKSKGVLEYDESTPCVIGRFTGFMKSDEFRAFLLKGLEYCIQYKPEGKDIMWLADTRSHSVQQKEDTDWVATHWNPKALEAGIRYVAFIVPENVFGEMAVKNYMNQSTKYGGKTLHIGMFSTANQAKEWFKKEAKVEV</sequence>
<evidence type="ECO:0008006" key="3">
    <source>
        <dbReference type="Google" id="ProtNLM"/>
    </source>
</evidence>
<accession>A0A937F8N6</accession>
<comment type="caution">
    <text evidence="1">The sequence shown here is derived from an EMBL/GenBank/DDBJ whole genome shotgun (WGS) entry which is preliminary data.</text>
</comment>
<dbReference type="EMBL" id="JAESIY010000004">
    <property type="protein sequence ID" value="MBL3656310.1"/>
    <property type="molecule type" value="Genomic_DNA"/>
</dbReference>
<gene>
    <name evidence="1" type="ORF">JL102_09225</name>
</gene>
<proteinExistence type="predicted"/>
<dbReference type="AlphaFoldDB" id="A0A937F8N6"/>
<dbReference type="Proteomes" id="UP000659388">
    <property type="component" value="Unassembled WGS sequence"/>
</dbReference>
<reference evidence="1" key="1">
    <citation type="submission" date="2021-01" db="EMBL/GenBank/DDBJ databases">
        <title>Fulvivirga kasyanovii gen. nov., sp nov., a novel member of the phylum Bacteroidetes isolated from seawater in a mussel farm.</title>
        <authorList>
            <person name="Zhao L.-H."/>
            <person name="Wang Z.-J."/>
        </authorList>
    </citation>
    <scope>NUCLEOTIDE SEQUENCE</scope>
    <source>
        <strain evidence="1">2943</strain>
    </source>
</reference>
<evidence type="ECO:0000313" key="2">
    <source>
        <dbReference type="Proteomes" id="UP000659388"/>
    </source>
</evidence>
<organism evidence="1 2">
    <name type="scientific">Fulvivirga sediminis</name>
    <dbReference type="NCBI Taxonomy" id="2803949"/>
    <lineage>
        <taxon>Bacteria</taxon>
        <taxon>Pseudomonadati</taxon>
        <taxon>Bacteroidota</taxon>
        <taxon>Cytophagia</taxon>
        <taxon>Cytophagales</taxon>
        <taxon>Fulvivirgaceae</taxon>
        <taxon>Fulvivirga</taxon>
    </lineage>
</organism>
<protein>
    <recommendedName>
        <fullName evidence="3">STAS/SEC14 domain-containing protein</fullName>
    </recommendedName>
</protein>